<evidence type="ECO:0000259" key="2">
    <source>
        <dbReference type="Pfam" id="PF25077"/>
    </source>
</evidence>
<dbReference type="PANTHER" id="PTHR37031">
    <property type="entry name" value="METALLOPHOSPHATASE BINDING DOMAIN PROTEIN"/>
    <property type="match status" value="1"/>
</dbReference>
<comment type="caution">
    <text evidence="3">The sequence shown here is derived from an EMBL/GenBank/DDBJ whole genome shotgun (WGS) entry which is preliminary data.</text>
</comment>
<dbReference type="RefSeq" id="WP_345044354.1">
    <property type="nucleotide sequence ID" value="NZ_BAABBA010000024.1"/>
</dbReference>
<dbReference type="InterPro" id="IPR029052">
    <property type="entry name" value="Metallo-depent_PP-like"/>
</dbReference>
<gene>
    <name evidence="3" type="ORF">GCM10022262_36230</name>
</gene>
<dbReference type="SUPFAM" id="SSF56300">
    <property type="entry name" value="Metallo-dependent phosphatases"/>
    <property type="match status" value="1"/>
</dbReference>
<feature type="domain" description="PhoD-like phosphatase metallophosphatase" evidence="1">
    <location>
        <begin position="152"/>
        <end position="458"/>
    </location>
</feature>
<dbReference type="EMBL" id="BAABBA010000024">
    <property type="protein sequence ID" value="GAA3509560.1"/>
    <property type="molecule type" value="Genomic_DNA"/>
</dbReference>
<name>A0ABP6ULS6_9MICO</name>
<feature type="domain" description="DUF7800" evidence="2">
    <location>
        <begin position="16"/>
        <end position="103"/>
    </location>
</feature>
<sequence>MGTEAPTDRRPTVDSPRLLLGPLLRHVDETSATVWVETDGPCFVELRADDRSVVERTWSVHGHHYALLALTGLPPSSELPYEVAVDGRRVWPEPGSPYPPSVIRTIRPDESLRLAFGSCRRCAPDDRRARRAFGVDALAGLAERMVLTPHEEWPDALFLAGDQIYADDPSPELTKRLKEAHDGGSRAVKAEVRDFEEYTWLYHETWSPHAVRWLLSTVPSAMILDDHDLRDDWNSSLSWRRWATAQEWWRGRVTGAFASYWVYQHLGNLSPGELAEDGMWATVRSTADDGARTRALDEFAFRTDAEPTTARWSFFRDFGTDEHQIRLVVVDSRCSRRLEPEDRAMVDDVEWQWVLDHVQVDNLEHLLIGTTLPFLLPEGMHHVQGWNEAVTSRRTWGPVVARAGEWLRRLVDLEHWAAFRGSFEQLTDLLVEVTQGANPPASVLVLSGDVHCSYTARARLPVPHPATAVHQLTQSPFRNPMETPLRVAYTAIEWAPLRRLWHRMARSAGVDDVRIRWQIDNGPWFVNGVMTLVVDGREARVEVGEGDVRDGRSWLTRTVTVPLTTAVRPVDQPAGRWRATKSS</sequence>
<dbReference type="InterPro" id="IPR018946">
    <property type="entry name" value="PhoD-like_MPP"/>
</dbReference>
<reference evidence="4" key="1">
    <citation type="journal article" date="2019" name="Int. J. Syst. Evol. Microbiol.">
        <title>The Global Catalogue of Microorganisms (GCM) 10K type strain sequencing project: providing services to taxonomists for standard genome sequencing and annotation.</title>
        <authorList>
            <consortium name="The Broad Institute Genomics Platform"/>
            <consortium name="The Broad Institute Genome Sequencing Center for Infectious Disease"/>
            <person name="Wu L."/>
            <person name="Ma J."/>
        </authorList>
    </citation>
    <scope>NUCLEOTIDE SEQUENCE [LARGE SCALE GENOMIC DNA]</scope>
    <source>
        <strain evidence="4">JCM 17459</strain>
    </source>
</reference>
<dbReference type="Pfam" id="PF09423">
    <property type="entry name" value="PhoD"/>
    <property type="match status" value="1"/>
</dbReference>
<dbReference type="Gene3D" id="3.60.21.70">
    <property type="entry name" value="PhoD-like phosphatase"/>
    <property type="match status" value="1"/>
</dbReference>
<dbReference type="InterPro" id="IPR038607">
    <property type="entry name" value="PhoD-like_sf"/>
</dbReference>
<dbReference type="InterPro" id="IPR056702">
    <property type="entry name" value="DUF7800"/>
</dbReference>
<accession>A0ABP6ULS6</accession>
<dbReference type="Pfam" id="PF25077">
    <property type="entry name" value="DUF7800"/>
    <property type="match status" value="1"/>
</dbReference>
<keyword evidence="4" id="KW-1185">Reference proteome</keyword>
<dbReference type="Proteomes" id="UP001499841">
    <property type="component" value="Unassembled WGS sequence"/>
</dbReference>
<proteinExistence type="predicted"/>
<protein>
    <submittedName>
        <fullName evidence="3">Alkaline phosphatase D family protein</fullName>
    </submittedName>
</protein>
<organism evidence="3 4">
    <name type="scientific">Georgenia daeguensis</name>
    <dbReference type="NCBI Taxonomy" id="908355"/>
    <lineage>
        <taxon>Bacteria</taxon>
        <taxon>Bacillati</taxon>
        <taxon>Actinomycetota</taxon>
        <taxon>Actinomycetes</taxon>
        <taxon>Micrococcales</taxon>
        <taxon>Bogoriellaceae</taxon>
        <taxon>Georgenia</taxon>
    </lineage>
</organism>
<evidence type="ECO:0000259" key="1">
    <source>
        <dbReference type="Pfam" id="PF09423"/>
    </source>
</evidence>
<evidence type="ECO:0000313" key="4">
    <source>
        <dbReference type="Proteomes" id="UP001499841"/>
    </source>
</evidence>
<dbReference type="CDD" id="cd07389">
    <property type="entry name" value="MPP_PhoD"/>
    <property type="match status" value="1"/>
</dbReference>
<dbReference type="PANTHER" id="PTHR37031:SF2">
    <property type="entry name" value="PHOD-LIKE PHOSPHATASE METALLOPHOSPHATASE DOMAIN-CONTAINING PROTEIN"/>
    <property type="match status" value="1"/>
</dbReference>
<evidence type="ECO:0000313" key="3">
    <source>
        <dbReference type="EMBL" id="GAA3509560.1"/>
    </source>
</evidence>